<gene>
    <name evidence="4" type="primary">bltD</name>
    <name evidence="4" type="ORF">GCM10011389_15100</name>
</gene>
<dbReference type="PROSITE" id="PS51186">
    <property type="entry name" value="GNAT"/>
    <property type="match status" value="1"/>
</dbReference>
<dbReference type="EMBL" id="BMIN01000005">
    <property type="protein sequence ID" value="GGD08482.1"/>
    <property type="molecule type" value="Genomic_DNA"/>
</dbReference>
<protein>
    <submittedName>
        <fullName evidence="4">Diamine N-acetyltransferase</fullName>
    </submittedName>
</protein>
<evidence type="ECO:0000256" key="1">
    <source>
        <dbReference type="ARBA" id="ARBA00022679"/>
    </source>
</evidence>
<evidence type="ECO:0000313" key="5">
    <source>
        <dbReference type="Proteomes" id="UP000642571"/>
    </source>
</evidence>
<feature type="domain" description="N-acetyltransferase" evidence="3">
    <location>
        <begin position="4"/>
        <end position="152"/>
    </location>
</feature>
<sequence length="159" mass="18375">MNQVCFQEIDETNERAVRSVRVKRGQEHFIETVDECLEEAATYPEWHPVAIYSDNKVVGFAMYGCVGRNGETWIDRVIIDKNEQGKGLGRLAVTKLIDVVTREYGVNVLYLSIIEENKRARYLYESLGFEYIHERDPNGELIFAYRVKQDVRTGTLLPP</sequence>
<dbReference type="PANTHER" id="PTHR43420:SF47">
    <property type="entry name" value="N-ACETYLTRANSFERASE DOMAIN-CONTAINING PROTEIN"/>
    <property type="match status" value="1"/>
</dbReference>
<evidence type="ECO:0000259" key="3">
    <source>
        <dbReference type="PROSITE" id="PS51186"/>
    </source>
</evidence>
<organism evidence="4 5">
    <name type="scientific">Pontibacillus salipaludis</name>
    <dbReference type="NCBI Taxonomy" id="1697394"/>
    <lineage>
        <taxon>Bacteria</taxon>
        <taxon>Bacillati</taxon>
        <taxon>Bacillota</taxon>
        <taxon>Bacilli</taxon>
        <taxon>Bacillales</taxon>
        <taxon>Bacillaceae</taxon>
        <taxon>Pontibacillus</taxon>
    </lineage>
</organism>
<comment type="caution">
    <text evidence="4">The sequence shown here is derived from an EMBL/GenBank/DDBJ whole genome shotgun (WGS) entry which is preliminary data.</text>
</comment>
<dbReference type="Gene3D" id="1.10.287.900">
    <property type="entry name" value="The crystal structure of the spermine/spermidine acetyltransferase from enterococcus faecali"/>
    <property type="match status" value="1"/>
</dbReference>
<dbReference type="Gene3D" id="3.40.630.30">
    <property type="match status" value="1"/>
</dbReference>
<evidence type="ECO:0000256" key="2">
    <source>
        <dbReference type="ARBA" id="ARBA00023315"/>
    </source>
</evidence>
<name>A0ABQ1PZH0_9BACI</name>
<dbReference type="InterPro" id="IPR050680">
    <property type="entry name" value="YpeA/RimI_acetyltransf"/>
</dbReference>
<dbReference type="Proteomes" id="UP000642571">
    <property type="component" value="Unassembled WGS sequence"/>
</dbReference>
<keyword evidence="1" id="KW-0808">Transferase</keyword>
<dbReference type="SUPFAM" id="SSF55729">
    <property type="entry name" value="Acyl-CoA N-acyltransferases (Nat)"/>
    <property type="match status" value="1"/>
</dbReference>
<dbReference type="Pfam" id="PF00583">
    <property type="entry name" value="Acetyltransf_1"/>
    <property type="match status" value="1"/>
</dbReference>
<evidence type="ECO:0000313" key="4">
    <source>
        <dbReference type="EMBL" id="GGD08482.1"/>
    </source>
</evidence>
<dbReference type="InterPro" id="IPR000182">
    <property type="entry name" value="GNAT_dom"/>
</dbReference>
<dbReference type="InterPro" id="IPR016181">
    <property type="entry name" value="Acyl_CoA_acyltransferase"/>
</dbReference>
<dbReference type="RefSeq" id="WP_188652423.1">
    <property type="nucleotide sequence ID" value="NZ_BMIN01000005.1"/>
</dbReference>
<proteinExistence type="predicted"/>
<keyword evidence="5" id="KW-1185">Reference proteome</keyword>
<accession>A0ABQ1PZH0</accession>
<dbReference type="InterPro" id="IPR027455">
    <property type="entry name" value="Sper_AcTfrase_N"/>
</dbReference>
<dbReference type="CDD" id="cd04301">
    <property type="entry name" value="NAT_SF"/>
    <property type="match status" value="1"/>
</dbReference>
<reference evidence="5" key="1">
    <citation type="journal article" date="2019" name="Int. J. Syst. Evol. Microbiol.">
        <title>The Global Catalogue of Microorganisms (GCM) 10K type strain sequencing project: providing services to taxonomists for standard genome sequencing and annotation.</title>
        <authorList>
            <consortium name="The Broad Institute Genomics Platform"/>
            <consortium name="The Broad Institute Genome Sequencing Center for Infectious Disease"/>
            <person name="Wu L."/>
            <person name="Ma J."/>
        </authorList>
    </citation>
    <scope>NUCLEOTIDE SEQUENCE [LARGE SCALE GENOMIC DNA]</scope>
    <source>
        <strain evidence="5">CGMCC 1.15353</strain>
    </source>
</reference>
<keyword evidence="2" id="KW-0012">Acyltransferase</keyword>
<dbReference type="PANTHER" id="PTHR43420">
    <property type="entry name" value="ACETYLTRANSFERASE"/>
    <property type="match status" value="1"/>
</dbReference>